<dbReference type="InterPro" id="IPR036867">
    <property type="entry name" value="R3H_dom_sf"/>
</dbReference>
<comment type="similarity">
    <text evidence="9">Belongs to the DExH box helicase family.</text>
</comment>
<dbReference type="CDD" id="cd17917">
    <property type="entry name" value="DEXHc_RHA-like"/>
    <property type="match status" value="1"/>
</dbReference>
<dbReference type="SUPFAM" id="SSF52540">
    <property type="entry name" value="P-loop containing nucleoside triphosphate hydrolases"/>
    <property type="match status" value="2"/>
</dbReference>
<keyword evidence="15" id="KW-1185">Reference proteome</keyword>
<dbReference type="SUPFAM" id="SSF48403">
    <property type="entry name" value="Ankyrin repeat"/>
    <property type="match status" value="1"/>
</dbReference>
<keyword evidence="7" id="KW-0539">Nucleus</keyword>
<dbReference type="AlphaFoldDB" id="A0AAP0BLL0"/>
<feature type="compositionally biased region" description="Basic residues" evidence="10">
    <location>
        <begin position="1188"/>
        <end position="1200"/>
    </location>
</feature>
<dbReference type="GO" id="GO:0016787">
    <property type="term" value="F:hydrolase activity"/>
    <property type="evidence" value="ECO:0007669"/>
    <property type="project" value="UniProtKB-KW"/>
</dbReference>
<dbReference type="Pfam" id="PF04408">
    <property type="entry name" value="WHD_HA2"/>
    <property type="match status" value="1"/>
</dbReference>
<dbReference type="Gene3D" id="1.25.40.20">
    <property type="entry name" value="Ankyrin repeat-containing domain"/>
    <property type="match status" value="1"/>
</dbReference>
<dbReference type="SMART" id="SM00487">
    <property type="entry name" value="DEXDc"/>
    <property type="match status" value="1"/>
</dbReference>
<dbReference type="InterPro" id="IPR007502">
    <property type="entry name" value="Helicase-assoc_dom"/>
</dbReference>
<dbReference type="Pfam" id="PF21010">
    <property type="entry name" value="HA2_C"/>
    <property type="match status" value="1"/>
</dbReference>
<evidence type="ECO:0000256" key="8">
    <source>
        <dbReference type="ARBA" id="ARBA00047984"/>
    </source>
</evidence>
<comment type="subcellular location">
    <subcellularLocation>
        <location evidence="1">Nucleus</location>
    </subcellularLocation>
</comment>
<dbReference type="GO" id="GO:0003723">
    <property type="term" value="F:RNA binding"/>
    <property type="evidence" value="ECO:0007669"/>
    <property type="project" value="UniProtKB-KW"/>
</dbReference>
<comment type="catalytic activity">
    <reaction evidence="8">
        <text>ATP + H2O = ADP + phosphate + H(+)</text>
        <dbReference type="Rhea" id="RHEA:13065"/>
        <dbReference type="ChEBI" id="CHEBI:15377"/>
        <dbReference type="ChEBI" id="CHEBI:15378"/>
        <dbReference type="ChEBI" id="CHEBI:30616"/>
        <dbReference type="ChEBI" id="CHEBI:43474"/>
        <dbReference type="ChEBI" id="CHEBI:456216"/>
        <dbReference type="EC" id="3.6.4.13"/>
    </reaction>
</comment>
<dbReference type="InterPro" id="IPR011709">
    <property type="entry name" value="DEAD-box_helicase_OB_fold"/>
</dbReference>
<dbReference type="FunFam" id="3.40.50.300:FF:000860">
    <property type="entry name" value="DExH-box ATP-dependent RNA helicase DExH6"/>
    <property type="match status" value="1"/>
</dbReference>
<dbReference type="Pfam" id="PF00271">
    <property type="entry name" value="Helicase_C"/>
    <property type="match status" value="1"/>
</dbReference>
<feature type="domain" description="Helicase C-terminal" evidence="13">
    <location>
        <begin position="548"/>
        <end position="722"/>
    </location>
</feature>
<feature type="domain" description="R3H" evidence="11">
    <location>
        <begin position="25"/>
        <end position="88"/>
    </location>
</feature>
<gene>
    <name evidence="14" type="ORF">KSP39_PZI009156</name>
</gene>
<dbReference type="GO" id="GO:0005634">
    <property type="term" value="C:nucleus"/>
    <property type="evidence" value="ECO:0007669"/>
    <property type="project" value="UniProtKB-SubCell"/>
</dbReference>
<dbReference type="GO" id="GO:0005524">
    <property type="term" value="F:ATP binding"/>
    <property type="evidence" value="ECO:0007669"/>
    <property type="project" value="UniProtKB-KW"/>
</dbReference>
<dbReference type="Proteomes" id="UP001418222">
    <property type="component" value="Unassembled WGS sequence"/>
</dbReference>
<dbReference type="FunFam" id="3.40.50.300:FF:000526">
    <property type="entry name" value="DExH-box ATP-dependent RNA helicase DExH3"/>
    <property type="match status" value="1"/>
</dbReference>
<evidence type="ECO:0000259" key="13">
    <source>
        <dbReference type="PROSITE" id="PS51194"/>
    </source>
</evidence>
<dbReference type="Gene3D" id="3.40.50.300">
    <property type="entry name" value="P-loop containing nucleotide triphosphate hydrolases"/>
    <property type="match status" value="2"/>
</dbReference>
<proteinExistence type="inferred from homology"/>
<dbReference type="SMART" id="SM00490">
    <property type="entry name" value="HELICc"/>
    <property type="match status" value="1"/>
</dbReference>
<dbReference type="EMBL" id="JBBWWQ010000007">
    <property type="protein sequence ID" value="KAK8943116.1"/>
    <property type="molecule type" value="Genomic_DNA"/>
</dbReference>
<feature type="region of interest" description="Disordered" evidence="10">
    <location>
        <begin position="1154"/>
        <end position="1208"/>
    </location>
</feature>
<dbReference type="PANTHER" id="PTHR18934">
    <property type="entry name" value="ATP-DEPENDENT RNA HELICASE"/>
    <property type="match status" value="1"/>
</dbReference>
<evidence type="ECO:0000256" key="2">
    <source>
        <dbReference type="ARBA" id="ARBA00022741"/>
    </source>
</evidence>
<keyword evidence="4 14" id="KW-0347">Helicase</keyword>
<evidence type="ECO:0000256" key="1">
    <source>
        <dbReference type="ARBA" id="ARBA00004123"/>
    </source>
</evidence>
<evidence type="ECO:0000256" key="9">
    <source>
        <dbReference type="ARBA" id="ARBA00060772"/>
    </source>
</evidence>
<keyword evidence="5" id="KW-0067">ATP-binding</keyword>
<feature type="compositionally biased region" description="Basic residues" evidence="10">
    <location>
        <begin position="1"/>
        <end position="11"/>
    </location>
</feature>
<dbReference type="Pfam" id="PF07717">
    <property type="entry name" value="OB_NTP_bind"/>
    <property type="match status" value="1"/>
</dbReference>
<evidence type="ECO:0000256" key="4">
    <source>
        <dbReference type="ARBA" id="ARBA00022806"/>
    </source>
</evidence>
<dbReference type="InterPro" id="IPR048333">
    <property type="entry name" value="HA2_WH"/>
</dbReference>
<dbReference type="PROSITE" id="PS51194">
    <property type="entry name" value="HELICASE_CTER"/>
    <property type="match status" value="1"/>
</dbReference>
<dbReference type="FunFam" id="3.30.1370.50:FF:000002">
    <property type="entry name" value="Immunoglobulin mu DNA-binding protein 2"/>
    <property type="match status" value="1"/>
</dbReference>
<keyword evidence="3" id="KW-0378">Hydrolase</keyword>
<dbReference type="InterPro" id="IPR027417">
    <property type="entry name" value="P-loop_NTPase"/>
</dbReference>
<feature type="compositionally biased region" description="Polar residues" evidence="10">
    <location>
        <begin position="1154"/>
        <end position="1163"/>
    </location>
</feature>
<dbReference type="InterPro" id="IPR001650">
    <property type="entry name" value="Helicase_C-like"/>
</dbReference>
<feature type="region of interest" description="Disordered" evidence="10">
    <location>
        <begin position="1"/>
        <end position="23"/>
    </location>
</feature>
<dbReference type="SMART" id="SM00393">
    <property type="entry name" value="R3H"/>
    <property type="match status" value="1"/>
</dbReference>
<evidence type="ECO:0000256" key="5">
    <source>
        <dbReference type="ARBA" id="ARBA00022840"/>
    </source>
</evidence>
<dbReference type="PANTHER" id="PTHR18934:SF213">
    <property type="entry name" value="3'-5' RNA HELICASE YTHDC2"/>
    <property type="match status" value="1"/>
</dbReference>
<dbReference type="PROSITE" id="PS51192">
    <property type="entry name" value="HELICASE_ATP_BIND_1"/>
    <property type="match status" value="1"/>
</dbReference>
<keyword evidence="6" id="KW-0694">RNA-binding</keyword>
<dbReference type="PROSITE" id="PS51061">
    <property type="entry name" value="R3H"/>
    <property type="match status" value="1"/>
</dbReference>
<sequence>MVNKGPKKKGRGNQQQGNNQGFLTESSRVRIGKILEDFRASDEQVYTFEPDLLKEERAAIHVMCRKMGMTSKSSGKGVNRCLSLLKNKKKQNDTKKEESAISLRFSEESKTVLQALFMHYPPDTGEVSEDVPRNCHKVVDNANRKQDTCFFRPSICNDEIKKKMGMLALKMNENPKLRKIAEDRAKLPIASYMNAITSCLETHQVVLIAGETGCGKTTQVPQYILDQMWSKAEACKVVCTQPRRISAISVAERISYERGDTVGDTVGYKIRFESKGGKNSSIMFCTNGVLLRVLIDRGANASEKARKKGTAKDILLEITHIIVDEIHERDRFSDMLLPIIRDLLPAYPHLRLILMSATIDAERFSKYFSGCPIIQVPGLTYPVKIYYLEDVLSILRSDDHNHLATASLNSMEEASSLSEEYKAALDESINLAVYSDELEPLLELIFTENNHKIYNYQHSLTGVSPLMVLAAKGRVGDVCMMLSFGVDYLLTDNNGRSALDRAREENQLHICEIIKNHMEKDMSKSALEGDLLNKYLASINPELIDTVLIERLLKKICADSSEGAILIFLPGWDDIHQTRERLLTSEPFRDSSKFIIHSLHSMIPTLEQKKVFKHPPKGVRKIVLSTNIAETAVTIEDVVYVIDSGRMKEKSYDPYSNVSTLHASWISKASARQREGRAGRCQPGICYHLYSKIRAASMPDYQVPEIKRMPIEELCLQVKLLDPDCRVVEFLQKTLDPPVFETVRNAIIVLQDIGALTEDEQLTELGKKLGALPVHPSTSKMLLFAILMNCLDPALTLACAADYREPFLLPATPDEKKKAAAAKVELASLYGGYSDQLAVVAAFECWKRAKFSGKEMHFCSTYYVSSSTMNMLLHMRQRLMSELVNACFIPEDTSNCSLNAQDPGILRAVLMAGSYPMVARLLPRAKKNKKAIVETASGSKVCLHPHSSIFKLWFKTSAGSPIIVFDEITRGDGGLYVRNSSVVSPFPLVLLSVEMAVAPAADNEDDSDEDSKVSGAEVDAMDMKTSSEQNEIQIMSSPDNVVTIVVDRWLKFQSTALDVAQIYCLRERLAEVMLFKVKNPSAVLPPALSASVHAIACILSNHGLPHISVVEESVDPQAPNLQPAGTNSLKLGRMDGLISPSNFLRSLMPNNGAQFSQSLQNSRGRGLAPAPLPANFHVPSPRTASQHHNPKKPSFKRRRGSAGGGPRW</sequence>
<name>A0AAP0BLL0_9ASPA</name>
<dbReference type="Gene3D" id="3.30.1370.50">
    <property type="entry name" value="R3H-like domain"/>
    <property type="match status" value="1"/>
</dbReference>
<dbReference type="InterPro" id="IPR011545">
    <property type="entry name" value="DEAD/DEAH_box_helicase_dom"/>
</dbReference>
<dbReference type="Pfam" id="PF01424">
    <property type="entry name" value="R3H"/>
    <property type="match status" value="1"/>
</dbReference>
<evidence type="ECO:0000313" key="15">
    <source>
        <dbReference type="Proteomes" id="UP001418222"/>
    </source>
</evidence>
<evidence type="ECO:0000313" key="14">
    <source>
        <dbReference type="EMBL" id="KAK8943116.1"/>
    </source>
</evidence>
<feature type="domain" description="Helicase ATP-binding" evidence="12">
    <location>
        <begin position="197"/>
        <end position="377"/>
    </location>
</feature>
<evidence type="ECO:0000256" key="10">
    <source>
        <dbReference type="SAM" id="MobiDB-lite"/>
    </source>
</evidence>
<dbReference type="FunFam" id="1.20.120.1080:FF:000011">
    <property type="entry name" value="DExH-box ATP-dependent RNA helicase DExH6"/>
    <property type="match status" value="1"/>
</dbReference>
<feature type="compositionally biased region" description="Low complexity" evidence="10">
    <location>
        <begin position="12"/>
        <end position="21"/>
    </location>
</feature>
<protein>
    <submittedName>
        <fullName evidence="14">Pre-mRNA-splicing factor ATP-dependent RNA helicase</fullName>
    </submittedName>
</protein>
<evidence type="ECO:0000259" key="12">
    <source>
        <dbReference type="PROSITE" id="PS51192"/>
    </source>
</evidence>
<evidence type="ECO:0000259" key="11">
    <source>
        <dbReference type="PROSITE" id="PS51061"/>
    </source>
</evidence>
<evidence type="ECO:0000256" key="7">
    <source>
        <dbReference type="ARBA" id="ARBA00023242"/>
    </source>
</evidence>
<accession>A0AAP0BLL0</accession>
<dbReference type="InterPro" id="IPR036770">
    <property type="entry name" value="Ankyrin_rpt-contain_sf"/>
</dbReference>
<dbReference type="CDD" id="cd18791">
    <property type="entry name" value="SF2_C_RHA"/>
    <property type="match status" value="1"/>
</dbReference>
<evidence type="ECO:0000256" key="3">
    <source>
        <dbReference type="ARBA" id="ARBA00022801"/>
    </source>
</evidence>
<organism evidence="14 15">
    <name type="scientific">Platanthera zijinensis</name>
    <dbReference type="NCBI Taxonomy" id="2320716"/>
    <lineage>
        <taxon>Eukaryota</taxon>
        <taxon>Viridiplantae</taxon>
        <taxon>Streptophyta</taxon>
        <taxon>Embryophyta</taxon>
        <taxon>Tracheophyta</taxon>
        <taxon>Spermatophyta</taxon>
        <taxon>Magnoliopsida</taxon>
        <taxon>Liliopsida</taxon>
        <taxon>Asparagales</taxon>
        <taxon>Orchidaceae</taxon>
        <taxon>Orchidoideae</taxon>
        <taxon>Orchideae</taxon>
        <taxon>Orchidinae</taxon>
        <taxon>Platanthera</taxon>
    </lineage>
</organism>
<dbReference type="InterPro" id="IPR001374">
    <property type="entry name" value="R3H_dom"/>
</dbReference>
<dbReference type="GO" id="GO:0003724">
    <property type="term" value="F:RNA helicase activity"/>
    <property type="evidence" value="ECO:0007669"/>
    <property type="project" value="UniProtKB-EC"/>
</dbReference>
<evidence type="ECO:0000256" key="6">
    <source>
        <dbReference type="ARBA" id="ARBA00022884"/>
    </source>
</evidence>
<comment type="caution">
    <text evidence="14">The sequence shown here is derived from an EMBL/GenBank/DDBJ whole genome shotgun (WGS) entry which is preliminary data.</text>
</comment>
<dbReference type="SMART" id="SM00847">
    <property type="entry name" value="HA2"/>
    <property type="match status" value="1"/>
</dbReference>
<dbReference type="SUPFAM" id="SSF82708">
    <property type="entry name" value="R3H domain"/>
    <property type="match status" value="1"/>
</dbReference>
<dbReference type="Pfam" id="PF00270">
    <property type="entry name" value="DEAD"/>
    <property type="match status" value="1"/>
</dbReference>
<dbReference type="Gene3D" id="1.20.120.1080">
    <property type="match status" value="1"/>
</dbReference>
<dbReference type="GO" id="GO:0003677">
    <property type="term" value="F:DNA binding"/>
    <property type="evidence" value="ECO:0007669"/>
    <property type="project" value="UniProtKB-ARBA"/>
</dbReference>
<reference evidence="14 15" key="1">
    <citation type="journal article" date="2022" name="Nat. Plants">
        <title>Genomes of leafy and leafless Platanthera orchids illuminate the evolution of mycoheterotrophy.</title>
        <authorList>
            <person name="Li M.H."/>
            <person name="Liu K.W."/>
            <person name="Li Z."/>
            <person name="Lu H.C."/>
            <person name="Ye Q.L."/>
            <person name="Zhang D."/>
            <person name="Wang J.Y."/>
            <person name="Li Y.F."/>
            <person name="Zhong Z.M."/>
            <person name="Liu X."/>
            <person name="Yu X."/>
            <person name="Liu D.K."/>
            <person name="Tu X.D."/>
            <person name="Liu B."/>
            <person name="Hao Y."/>
            <person name="Liao X.Y."/>
            <person name="Jiang Y.T."/>
            <person name="Sun W.H."/>
            <person name="Chen J."/>
            <person name="Chen Y.Q."/>
            <person name="Ai Y."/>
            <person name="Zhai J.W."/>
            <person name="Wu S.S."/>
            <person name="Zhou Z."/>
            <person name="Hsiao Y.Y."/>
            <person name="Wu W.L."/>
            <person name="Chen Y.Y."/>
            <person name="Lin Y.F."/>
            <person name="Hsu J.L."/>
            <person name="Li C.Y."/>
            <person name="Wang Z.W."/>
            <person name="Zhao X."/>
            <person name="Zhong W.Y."/>
            <person name="Ma X.K."/>
            <person name="Ma L."/>
            <person name="Huang J."/>
            <person name="Chen G.Z."/>
            <person name="Huang M.Z."/>
            <person name="Huang L."/>
            <person name="Peng D.H."/>
            <person name="Luo Y.B."/>
            <person name="Zou S.Q."/>
            <person name="Chen S.P."/>
            <person name="Lan S."/>
            <person name="Tsai W.C."/>
            <person name="Van de Peer Y."/>
            <person name="Liu Z.J."/>
        </authorList>
    </citation>
    <scope>NUCLEOTIDE SEQUENCE [LARGE SCALE GENOMIC DNA]</scope>
    <source>
        <strain evidence="14">Lor287</strain>
    </source>
</reference>
<keyword evidence="2" id="KW-0547">Nucleotide-binding</keyword>
<dbReference type="InterPro" id="IPR014001">
    <property type="entry name" value="Helicase_ATP-bd"/>
</dbReference>